<protein>
    <submittedName>
        <fullName evidence="1">Uncharacterized protein</fullName>
    </submittedName>
</protein>
<evidence type="ECO:0000313" key="1">
    <source>
        <dbReference type="EMBL" id="DAD70401.1"/>
    </source>
</evidence>
<reference evidence="1" key="1">
    <citation type="journal article" date="2021" name="Proc. Natl. Acad. Sci. U.S.A.">
        <title>A Catalog of Tens of Thousands of Viruses from Human Metagenomes Reveals Hidden Associations with Chronic Diseases.</title>
        <authorList>
            <person name="Tisza M.J."/>
            <person name="Buck C.B."/>
        </authorList>
    </citation>
    <scope>NUCLEOTIDE SEQUENCE</scope>
    <source>
        <strain evidence="1">CtomJ2</strain>
    </source>
</reference>
<dbReference type="EMBL" id="BK015864">
    <property type="protein sequence ID" value="DAD70401.1"/>
    <property type="molecule type" value="Genomic_DNA"/>
</dbReference>
<proteinExistence type="predicted"/>
<name>A0A8S5LKD6_9CAUD</name>
<accession>A0A8S5LKD6</accession>
<sequence>MNELILHGTENYRFSLTSFFNSSMTAVSDFLIAPANEQ</sequence>
<organism evidence="1">
    <name type="scientific">Siphoviridae sp. ctomJ2</name>
    <dbReference type="NCBI Taxonomy" id="2827593"/>
    <lineage>
        <taxon>Viruses</taxon>
        <taxon>Duplodnaviria</taxon>
        <taxon>Heunggongvirae</taxon>
        <taxon>Uroviricota</taxon>
        <taxon>Caudoviricetes</taxon>
    </lineage>
</organism>